<dbReference type="EMBL" id="JAMSHJ010000002">
    <property type="protein sequence ID" value="KAI5433705.1"/>
    <property type="molecule type" value="Genomic_DNA"/>
</dbReference>
<proteinExistence type="predicted"/>
<dbReference type="Pfam" id="PF14214">
    <property type="entry name" value="Helitron_like_N"/>
    <property type="match status" value="1"/>
</dbReference>
<dbReference type="InterPro" id="IPR025476">
    <property type="entry name" value="Helitron_helicase-like"/>
</dbReference>
<dbReference type="PANTHER" id="PTHR45786:SF80">
    <property type="entry name" value="HELITRON HELICASE-LIKE DOMAIN-CONTAINING PROTEIN"/>
    <property type="match status" value="1"/>
</dbReference>
<keyword evidence="3" id="KW-1185">Reference proteome</keyword>
<evidence type="ECO:0000313" key="2">
    <source>
        <dbReference type="EMBL" id="KAI5433705.1"/>
    </source>
</evidence>
<name>A0A9D4YA38_PEA</name>
<organism evidence="2 3">
    <name type="scientific">Pisum sativum</name>
    <name type="common">Garden pea</name>
    <name type="synonym">Lathyrus oleraceus</name>
    <dbReference type="NCBI Taxonomy" id="3888"/>
    <lineage>
        <taxon>Eukaryota</taxon>
        <taxon>Viridiplantae</taxon>
        <taxon>Streptophyta</taxon>
        <taxon>Embryophyta</taxon>
        <taxon>Tracheophyta</taxon>
        <taxon>Spermatophyta</taxon>
        <taxon>Magnoliopsida</taxon>
        <taxon>eudicotyledons</taxon>
        <taxon>Gunneridae</taxon>
        <taxon>Pentapetalae</taxon>
        <taxon>rosids</taxon>
        <taxon>fabids</taxon>
        <taxon>Fabales</taxon>
        <taxon>Fabaceae</taxon>
        <taxon>Papilionoideae</taxon>
        <taxon>50 kb inversion clade</taxon>
        <taxon>NPAAA clade</taxon>
        <taxon>Hologalegina</taxon>
        <taxon>IRL clade</taxon>
        <taxon>Fabeae</taxon>
        <taxon>Lathyrus</taxon>
    </lineage>
</organism>
<dbReference type="PANTHER" id="PTHR45786">
    <property type="entry name" value="DNA BINDING PROTEIN-LIKE"/>
    <property type="match status" value="1"/>
</dbReference>
<gene>
    <name evidence="2" type="ORF">KIW84_020828</name>
</gene>
<accession>A0A9D4YA38</accession>
<sequence>MSQSDTDDIDVDEALEDAVISYVNMDARENVALSCSPQDSMEYGRDINVIRHDGNLKKVQETKGYYDPLQYPILFPFGTHGWDVNTTNWRLRWIKEHQSDMRAELYQGLQDALHVGETNAENIGKRTILPSSFIGGRRDMTQCYEDGMVIVLNGGKPDIFLTMTCNPSWSEITTKLLSFQIPQDRPDLLKIIFRSKFEQLKDGVINKGVLGKVKTYMYVTEF</sequence>
<feature type="domain" description="Helitron helicase-like" evidence="1">
    <location>
        <begin position="86"/>
        <end position="222"/>
    </location>
</feature>
<evidence type="ECO:0000313" key="3">
    <source>
        <dbReference type="Proteomes" id="UP001058974"/>
    </source>
</evidence>
<reference evidence="2 3" key="1">
    <citation type="journal article" date="2022" name="Nat. Genet.">
        <title>Improved pea reference genome and pan-genome highlight genomic features and evolutionary characteristics.</title>
        <authorList>
            <person name="Yang T."/>
            <person name="Liu R."/>
            <person name="Luo Y."/>
            <person name="Hu S."/>
            <person name="Wang D."/>
            <person name="Wang C."/>
            <person name="Pandey M.K."/>
            <person name="Ge S."/>
            <person name="Xu Q."/>
            <person name="Li N."/>
            <person name="Li G."/>
            <person name="Huang Y."/>
            <person name="Saxena R.K."/>
            <person name="Ji Y."/>
            <person name="Li M."/>
            <person name="Yan X."/>
            <person name="He Y."/>
            <person name="Liu Y."/>
            <person name="Wang X."/>
            <person name="Xiang C."/>
            <person name="Varshney R.K."/>
            <person name="Ding H."/>
            <person name="Gao S."/>
            <person name="Zong X."/>
        </authorList>
    </citation>
    <scope>NUCLEOTIDE SEQUENCE [LARGE SCALE GENOMIC DNA]</scope>
    <source>
        <strain evidence="2 3">cv. Zhongwan 6</strain>
    </source>
</reference>
<dbReference type="Proteomes" id="UP001058974">
    <property type="component" value="Chromosome 2"/>
</dbReference>
<protein>
    <recommendedName>
        <fullName evidence="1">Helitron helicase-like domain-containing protein</fullName>
    </recommendedName>
</protein>
<dbReference type="Gramene" id="Psat02G0082800-T1">
    <property type="protein sequence ID" value="KAI5433705.1"/>
    <property type="gene ID" value="KIW84_020828"/>
</dbReference>
<dbReference type="AlphaFoldDB" id="A0A9D4YA38"/>
<comment type="caution">
    <text evidence="2">The sequence shown here is derived from an EMBL/GenBank/DDBJ whole genome shotgun (WGS) entry which is preliminary data.</text>
</comment>
<evidence type="ECO:0000259" key="1">
    <source>
        <dbReference type="Pfam" id="PF14214"/>
    </source>
</evidence>